<gene>
    <name evidence="4" type="ORF">D7294_16565</name>
</gene>
<dbReference type="InterPro" id="IPR029044">
    <property type="entry name" value="Nucleotide-diphossugar_trans"/>
</dbReference>
<evidence type="ECO:0000256" key="2">
    <source>
        <dbReference type="ARBA" id="ARBA00022695"/>
    </source>
</evidence>
<dbReference type="Proteomes" id="UP000272474">
    <property type="component" value="Unassembled WGS sequence"/>
</dbReference>
<proteinExistence type="predicted"/>
<dbReference type="AlphaFoldDB" id="A0A3A9Z1Q5"/>
<sequence>MIGLVLAAGAGRRLRPYTDTLPKALVPVVESPVEEERRTVLDLALANFAEVGIEEAAIVVGYRKEAVYARKDALERRHGVRLTLVENDKAEEWNNAYSLWCARDVLKEGVILANGDTVHPASVERTLLAARERQPGAGGRIILALDTVKKLADEEMKVVADPEKGVRRITKLMDPAEATGEYIGVTLIEPEAAAELADALQATFERDPQLYYEDGYQELVHRGFRVDTEPIGEVSWVEIDNHEDLARGREIACRY</sequence>
<evidence type="ECO:0000256" key="1">
    <source>
        <dbReference type="ARBA" id="ARBA00022679"/>
    </source>
</evidence>
<dbReference type="GO" id="GO:0016779">
    <property type="term" value="F:nucleotidyltransferase activity"/>
    <property type="evidence" value="ECO:0007669"/>
    <property type="project" value="UniProtKB-KW"/>
</dbReference>
<dbReference type="PANTHER" id="PTHR43584:SF5">
    <property type="entry name" value="PROTEIN LICC"/>
    <property type="match status" value="1"/>
</dbReference>
<accession>A0A3A9Z1Q5</accession>
<dbReference type="OrthoDB" id="9801810at2"/>
<dbReference type="InterPro" id="IPR050065">
    <property type="entry name" value="GlmU-like"/>
</dbReference>
<dbReference type="CDD" id="cd02523">
    <property type="entry name" value="PC_cytidylyltransferase"/>
    <property type="match status" value="1"/>
</dbReference>
<dbReference type="Pfam" id="PF00483">
    <property type="entry name" value="NTP_transferase"/>
    <property type="match status" value="1"/>
</dbReference>
<dbReference type="PANTHER" id="PTHR43584">
    <property type="entry name" value="NUCLEOTIDYL TRANSFERASE"/>
    <property type="match status" value="1"/>
</dbReference>
<dbReference type="RefSeq" id="WP_120680376.1">
    <property type="nucleotide sequence ID" value="NZ_RBAL01000008.1"/>
</dbReference>
<dbReference type="InterPro" id="IPR005835">
    <property type="entry name" value="NTP_transferase_dom"/>
</dbReference>
<keyword evidence="1 4" id="KW-0808">Transferase</keyword>
<keyword evidence="2 4" id="KW-0548">Nucleotidyltransferase</keyword>
<reference evidence="4 5" key="1">
    <citation type="journal article" date="2014" name="Int. J. Syst. Evol. Microbiol.">
        <title>Streptomyces hoynatensis sp. nov., isolated from deep marine sediment.</title>
        <authorList>
            <person name="Veyisoglu A."/>
            <person name="Sahin N."/>
        </authorList>
    </citation>
    <scope>NUCLEOTIDE SEQUENCE [LARGE SCALE GENOMIC DNA]</scope>
    <source>
        <strain evidence="4 5">KCTC 29097</strain>
    </source>
</reference>
<keyword evidence="5" id="KW-1185">Reference proteome</keyword>
<evidence type="ECO:0000313" key="4">
    <source>
        <dbReference type="EMBL" id="RKN41326.1"/>
    </source>
</evidence>
<organism evidence="4 5">
    <name type="scientific">Streptomyces hoynatensis</name>
    <dbReference type="NCBI Taxonomy" id="1141874"/>
    <lineage>
        <taxon>Bacteria</taxon>
        <taxon>Bacillati</taxon>
        <taxon>Actinomycetota</taxon>
        <taxon>Actinomycetes</taxon>
        <taxon>Kitasatosporales</taxon>
        <taxon>Streptomycetaceae</taxon>
        <taxon>Streptomyces</taxon>
    </lineage>
</organism>
<evidence type="ECO:0000259" key="3">
    <source>
        <dbReference type="Pfam" id="PF00483"/>
    </source>
</evidence>
<dbReference type="SUPFAM" id="SSF53448">
    <property type="entry name" value="Nucleotide-diphospho-sugar transferases"/>
    <property type="match status" value="1"/>
</dbReference>
<dbReference type="Gene3D" id="3.90.550.10">
    <property type="entry name" value="Spore Coat Polysaccharide Biosynthesis Protein SpsA, Chain A"/>
    <property type="match status" value="1"/>
</dbReference>
<comment type="caution">
    <text evidence="4">The sequence shown here is derived from an EMBL/GenBank/DDBJ whole genome shotgun (WGS) entry which is preliminary data.</text>
</comment>
<name>A0A3A9Z1Q5_9ACTN</name>
<feature type="domain" description="Nucleotidyl transferase" evidence="3">
    <location>
        <begin position="3"/>
        <end position="135"/>
    </location>
</feature>
<evidence type="ECO:0000313" key="5">
    <source>
        <dbReference type="Proteomes" id="UP000272474"/>
    </source>
</evidence>
<protein>
    <submittedName>
        <fullName evidence="4">Phosphocholine cytidylyltransferase family protein</fullName>
    </submittedName>
</protein>
<dbReference type="EMBL" id="RBAL01000008">
    <property type="protein sequence ID" value="RKN41326.1"/>
    <property type="molecule type" value="Genomic_DNA"/>
</dbReference>